<reference evidence="3 4" key="1">
    <citation type="submission" date="2018-11" db="EMBL/GenBank/DDBJ databases">
        <title>The draft genome sequence of Amphritea balenae JAMM 1525T.</title>
        <authorList>
            <person name="Fang Z."/>
            <person name="Zhang Y."/>
            <person name="Han X."/>
        </authorList>
    </citation>
    <scope>NUCLEOTIDE SEQUENCE [LARGE SCALE GENOMIC DNA]</scope>
    <source>
        <strain evidence="3 4">JAMM 1525</strain>
    </source>
</reference>
<dbReference type="RefSeq" id="WP_124927305.1">
    <property type="nucleotide sequence ID" value="NZ_BMOH01000008.1"/>
</dbReference>
<proteinExistence type="predicted"/>
<keyword evidence="4" id="KW-1185">Reference proteome</keyword>
<dbReference type="OrthoDB" id="8208091at2"/>
<dbReference type="EMBL" id="RQXV01000010">
    <property type="protein sequence ID" value="RRC97810.1"/>
    <property type="molecule type" value="Genomic_DNA"/>
</dbReference>
<dbReference type="InterPro" id="IPR000073">
    <property type="entry name" value="AB_hydrolase_1"/>
</dbReference>
<evidence type="ECO:0000313" key="4">
    <source>
        <dbReference type="Proteomes" id="UP000267535"/>
    </source>
</evidence>
<organism evidence="3 4">
    <name type="scientific">Amphritea balenae</name>
    <dbReference type="NCBI Taxonomy" id="452629"/>
    <lineage>
        <taxon>Bacteria</taxon>
        <taxon>Pseudomonadati</taxon>
        <taxon>Pseudomonadota</taxon>
        <taxon>Gammaproteobacteria</taxon>
        <taxon>Oceanospirillales</taxon>
        <taxon>Oceanospirillaceae</taxon>
        <taxon>Amphritea</taxon>
    </lineage>
</organism>
<feature type="signal peptide" evidence="1">
    <location>
        <begin position="1"/>
        <end position="20"/>
    </location>
</feature>
<comment type="caution">
    <text evidence="3">The sequence shown here is derived from an EMBL/GenBank/DDBJ whole genome shotgun (WGS) entry which is preliminary data.</text>
</comment>
<sequence length="291" mass="32326">MLNKILLSSCIFALTCSAQAEEVTLGHNNLSLNANLQRIDDQPLSGRVMLITHGTLAHNGMEIIASLQELLADEDLPSLAINLNLGITERKGMYDCSVPHNHKHTDAVDEIGLWQNWLLENGAEEIILIGHSRGGNQTAWFSQTASQKPLAQVLIAPATWNEQQASANYQQRYNAPLDATLATAYKLKPDHWMGNTGFIYCADAKVTARSFISYYQPDPMFDTPRLLKNSQTPSLVFIGSEDQTVANLESGMMQVKNDKVQSIIIEGADHYFRDLYADEVVEGIVEFMETL</sequence>
<dbReference type="Gene3D" id="3.40.50.1820">
    <property type="entry name" value="alpha/beta hydrolase"/>
    <property type="match status" value="1"/>
</dbReference>
<gene>
    <name evidence="3" type="ORF">EHS89_16685</name>
</gene>
<dbReference type="Pfam" id="PF12697">
    <property type="entry name" value="Abhydrolase_6"/>
    <property type="match status" value="1"/>
</dbReference>
<dbReference type="GO" id="GO:0016787">
    <property type="term" value="F:hydrolase activity"/>
    <property type="evidence" value="ECO:0007669"/>
    <property type="project" value="UniProtKB-KW"/>
</dbReference>
<keyword evidence="1" id="KW-0732">Signal</keyword>
<accession>A0A3P1SLE2</accession>
<evidence type="ECO:0000256" key="1">
    <source>
        <dbReference type="SAM" id="SignalP"/>
    </source>
</evidence>
<evidence type="ECO:0000259" key="2">
    <source>
        <dbReference type="Pfam" id="PF12697"/>
    </source>
</evidence>
<dbReference type="InterPro" id="IPR029058">
    <property type="entry name" value="AB_hydrolase_fold"/>
</dbReference>
<evidence type="ECO:0000313" key="3">
    <source>
        <dbReference type="EMBL" id="RRC97810.1"/>
    </source>
</evidence>
<feature type="chain" id="PRO_5018186798" evidence="1">
    <location>
        <begin position="21"/>
        <end position="291"/>
    </location>
</feature>
<protein>
    <submittedName>
        <fullName evidence="3">Alpha/beta fold hydrolase</fullName>
    </submittedName>
</protein>
<feature type="domain" description="AB hydrolase-1" evidence="2">
    <location>
        <begin position="64"/>
        <end position="282"/>
    </location>
</feature>
<name>A0A3P1SLE2_9GAMM</name>
<dbReference type="AlphaFoldDB" id="A0A3P1SLE2"/>
<dbReference type="Proteomes" id="UP000267535">
    <property type="component" value="Unassembled WGS sequence"/>
</dbReference>
<dbReference type="SUPFAM" id="SSF53474">
    <property type="entry name" value="alpha/beta-Hydrolases"/>
    <property type="match status" value="1"/>
</dbReference>
<keyword evidence="3" id="KW-0378">Hydrolase</keyword>